<gene>
    <name evidence="4" type="ORF">KSP40_PGU009546</name>
</gene>
<feature type="repeat" description="PPR" evidence="3">
    <location>
        <begin position="217"/>
        <end position="251"/>
    </location>
</feature>
<evidence type="ECO:0000256" key="1">
    <source>
        <dbReference type="ARBA" id="ARBA00007626"/>
    </source>
</evidence>
<organism evidence="4 5">
    <name type="scientific">Platanthera guangdongensis</name>
    <dbReference type="NCBI Taxonomy" id="2320717"/>
    <lineage>
        <taxon>Eukaryota</taxon>
        <taxon>Viridiplantae</taxon>
        <taxon>Streptophyta</taxon>
        <taxon>Embryophyta</taxon>
        <taxon>Tracheophyta</taxon>
        <taxon>Spermatophyta</taxon>
        <taxon>Magnoliopsida</taxon>
        <taxon>Liliopsida</taxon>
        <taxon>Asparagales</taxon>
        <taxon>Orchidaceae</taxon>
        <taxon>Orchidoideae</taxon>
        <taxon>Orchideae</taxon>
        <taxon>Orchidinae</taxon>
        <taxon>Platanthera</taxon>
    </lineage>
</organism>
<evidence type="ECO:0000256" key="2">
    <source>
        <dbReference type="ARBA" id="ARBA00022737"/>
    </source>
</evidence>
<dbReference type="SUPFAM" id="SSF48452">
    <property type="entry name" value="TPR-like"/>
    <property type="match status" value="1"/>
</dbReference>
<proteinExistence type="inferred from homology"/>
<accession>A0ABR2LJQ4</accession>
<dbReference type="Proteomes" id="UP001412067">
    <property type="component" value="Unassembled WGS sequence"/>
</dbReference>
<evidence type="ECO:0000313" key="5">
    <source>
        <dbReference type="Proteomes" id="UP001412067"/>
    </source>
</evidence>
<dbReference type="PANTHER" id="PTHR45717:SF3">
    <property type="entry name" value="OS04G0544400 PROTEIN"/>
    <property type="match status" value="1"/>
</dbReference>
<dbReference type="EMBL" id="JBBWWR010000018">
    <property type="protein sequence ID" value="KAK8943386.1"/>
    <property type="molecule type" value="Genomic_DNA"/>
</dbReference>
<dbReference type="Pfam" id="PF13041">
    <property type="entry name" value="PPR_2"/>
    <property type="match status" value="1"/>
</dbReference>
<comment type="similarity">
    <text evidence="1">Belongs to the PPR family. P subfamily.</text>
</comment>
<dbReference type="PROSITE" id="PS51375">
    <property type="entry name" value="PPR"/>
    <property type="match status" value="2"/>
</dbReference>
<name>A0ABR2LJQ4_9ASPA</name>
<evidence type="ECO:0000256" key="3">
    <source>
        <dbReference type="PROSITE-ProRule" id="PRU00708"/>
    </source>
</evidence>
<dbReference type="NCBIfam" id="TIGR00756">
    <property type="entry name" value="PPR"/>
    <property type="match status" value="2"/>
</dbReference>
<protein>
    <submittedName>
        <fullName evidence="4">Pentatricopeptide repeat-containing protein</fullName>
    </submittedName>
</protein>
<feature type="repeat" description="PPR" evidence="3">
    <location>
        <begin position="428"/>
        <end position="462"/>
    </location>
</feature>
<dbReference type="InterPro" id="IPR002885">
    <property type="entry name" value="PPR_rpt"/>
</dbReference>
<keyword evidence="2" id="KW-0677">Repeat</keyword>
<dbReference type="Pfam" id="PF01535">
    <property type="entry name" value="PPR"/>
    <property type="match status" value="3"/>
</dbReference>
<sequence length="546" mass="62609">MSNLLPPVETLKMERFLLPSPVLKSMSWITRAQKFSLKMRFHAAISPAPSPPHLFRLSNPGVSSGSGVRLAPRFFSPHLLAERRRDSGAGLVRCSISQVHNYGTVDYERRSASKWSTLYRGISILENPNAGCSAVIEQWENEQRELSKWDLCRVIKELRKYGRFKRALEVYDWIQSRGDRFTFNSGDDAIQLDLIAKVRGISHAEEYFSNLPRISKDRRTYGALLNVYGQAKMREKAESTLELMKAEGCAYDVLPFNVMMTLYMNINDHNKVFSMINEMKEKNVPFDLYSYNIWITNCATMGDVSEMERVVQEMIADTRVNANWTTYTTLATMYIRLGNFDKAHNCLTEAEQRMTGRDSAPFNYLLGLYCSIGKRDEVHRIWGRYKSSFPSILNTGYQSMLSSLVKLGDAEGAEKIFKEWLSKTLKLDPRICNIVMRYYLREGLVGRARKILDSFRESGGMPKPLSWEILAEGYLKEKQILEVLSCLEVAASYKGLRSWSPKPGDVAKILAVCREQDDKESVRLLIDILRRTGCLEKEEYRSLIAK</sequence>
<dbReference type="InterPro" id="IPR011990">
    <property type="entry name" value="TPR-like_helical_dom_sf"/>
</dbReference>
<comment type="caution">
    <text evidence="4">The sequence shown here is derived from an EMBL/GenBank/DDBJ whole genome shotgun (WGS) entry which is preliminary data.</text>
</comment>
<reference evidence="4 5" key="1">
    <citation type="journal article" date="2022" name="Nat. Plants">
        <title>Genomes of leafy and leafless Platanthera orchids illuminate the evolution of mycoheterotrophy.</title>
        <authorList>
            <person name="Li M.H."/>
            <person name="Liu K.W."/>
            <person name="Li Z."/>
            <person name="Lu H.C."/>
            <person name="Ye Q.L."/>
            <person name="Zhang D."/>
            <person name="Wang J.Y."/>
            <person name="Li Y.F."/>
            <person name="Zhong Z.M."/>
            <person name="Liu X."/>
            <person name="Yu X."/>
            <person name="Liu D.K."/>
            <person name="Tu X.D."/>
            <person name="Liu B."/>
            <person name="Hao Y."/>
            <person name="Liao X.Y."/>
            <person name="Jiang Y.T."/>
            <person name="Sun W.H."/>
            <person name="Chen J."/>
            <person name="Chen Y.Q."/>
            <person name="Ai Y."/>
            <person name="Zhai J.W."/>
            <person name="Wu S.S."/>
            <person name="Zhou Z."/>
            <person name="Hsiao Y.Y."/>
            <person name="Wu W.L."/>
            <person name="Chen Y.Y."/>
            <person name="Lin Y.F."/>
            <person name="Hsu J.L."/>
            <person name="Li C.Y."/>
            <person name="Wang Z.W."/>
            <person name="Zhao X."/>
            <person name="Zhong W.Y."/>
            <person name="Ma X.K."/>
            <person name="Ma L."/>
            <person name="Huang J."/>
            <person name="Chen G.Z."/>
            <person name="Huang M.Z."/>
            <person name="Huang L."/>
            <person name="Peng D.H."/>
            <person name="Luo Y.B."/>
            <person name="Zou S.Q."/>
            <person name="Chen S.P."/>
            <person name="Lan S."/>
            <person name="Tsai W.C."/>
            <person name="Van de Peer Y."/>
            <person name="Liu Z.J."/>
        </authorList>
    </citation>
    <scope>NUCLEOTIDE SEQUENCE [LARGE SCALE GENOMIC DNA]</scope>
    <source>
        <strain evidence="4">Lor288</strain>
    </source>
</reference>
<evidence type="ECO:0000313" key="4">
    <source>
        <dbReference type="EMBL" id="KAK8943386.1"/>
    </source>
</evidence>
<dbReference type="PANTHER" id="PTHR45717">
    <property type="entry name" value="OS12G0527900 PROTEIN"/>
    <property type="match status" value="1"/>
</dbReference>
<dbReference type="Gene3D" id="1.25.40.10">
    <property type="entry name" value="Tetratricopeptide repeat domain"/>
    <property type="match status" value="3"/>
</dbReference>
<keyword evidence="5" id="KW-1185">Reference proteome</keyword>